<dbReference type="Proteomes" id="UP000664617">
    <property type="component" value="Unassembled WGS sequence"/>
</dbReference>
<name>A0ABS3ICM9_9MICO</name>
<reference evidence="6 7" key="1">
    <citation type="submission" date="2021-03" db="EMBL/GenBank/DDBJ databases">
        <authorList>
            <person name="Xin L."/>
        </authorList>
    </citation>
    <scope>NUCLEOTIDE SEQUENCE [LARGE SCALE GENOMIC DNA]</scope>
    <source>
        <strain evidence="6 7">XHU 5031</strain>
    </source>
</reference>
<dbReference type="SUPFAM" id="SSF116734">
    <property type="entry name" value="DNA methylase specificity domain"/>
    <property type="match status" value="2"/>
</dbReference>
<accession>A0ABS3ICM9</accession>
<evidence type="ECO:0000313" key="7">
    <source>
        <dbReference type="Proteomes" id="UP000664617"/>
    </source>
</evidence>
<keyword evidence="6" id="KW-0378">Hydrolase</keyword>
<dbReference type="InterPro" id="IPR000055">
    <property type="entry name" value="Restrct_endonuc_typeI_TRD"/>
</dbReference>
<sequence>MSEWEKVPAGTVATQRKDVVKLKPGVEYRTMGVRWYGKGAYDRGIGTTETIKAKRLFRAHAGDFVFNRIDTQNGAFDVVPEALAGALATNEFPLYSTNRDRLSERFLLLYFQQQSVLAQIDAMRAGSEGRSRWKEADFEAWRIPLPSPAEQRRIVDVMAAVDAQIDALSREAKTSSQAAIAIAEDSLAEYERVPLDPHLERIEGGRSPMTTGEQPSDGERGVLKVSAVTPFQFVAEESKALSTETVMPRAAEVLPGDVLITRANTPERVGAVCRVPGSVREGLYLSDKTLRMVPKETLDPDYLVVAMALRSSRHHLRSSATGTSASMFNVSQAKIRSTLVPLPNAEFQKAVARVTMASLESASGLQEELVHLRSFRSALLTSLLNQEIEIPESYDALLEGVT</sequence>
<comment type="caution">
    <text evidence="6">The sequence shown here is derived from an EMBL/GenBank/DDBJ whole genome shotgun (WGS) entry which is preliminary data.</text>
</comment>
<comment type="similarity">
    <text evidence="1">Belongs to the type-I restriction system S methylase family.</text>
</comment>
<keyword evidence="6" id="KW-0540">Nuclease</keyword>
<reference evidence="7" key="2">
    <citation type="submission" date="2023-07" db="EMBL/GenBank/DDBJ databases">
        <title>Myceligenerans salitolerans sp. nov., a halotolerant actinomycete isolated from a salt lake in Xinjiang, China.</title>
        <authorList>
            <person name="Guan T."/>
        </authorList>
    </citation>
    <scope>NUCLEOTIDE SEQUENCE [LARGE SCALE GENOMIC DNA]</scope>
    <source>
        <strain evidence="7">XHU 5031</strain>
    </source>
</reference>
<evidence type="ECO:0000256" key="4">
    <source>
        <dbReference type="SAM" id="MobiDB-lite"/>
    </source>
</evidence>
<gene>
    <name evidence="6" type="ORF">J0911_16795</name>
</gene>
<keyword evidence="6" id="KW-0255">Endonuclease</keyword>
<evidence type="ECO:0000313" key="6">
    <source>
        <dbReference type="EMBL" id="MBO0610685.1"/>
    </source>
</evidence>
<organism evidence="6 7">
    <name type="scientific">Myceligenerans salitolerans</name>
    <dbReference type="NCBI Taxonomy" id="1230528"/>
    <lineage>
        <taxon>Bacteria</taxon>
        <taxon>Bacillati</taxon>
        <taxon>Actinomycetota</taxon>
        <taxon>Actinomycetes</taxon>
        <taxon>Micrococcales</taxon>
        <taxon>Promicromonosporaceae</taxon>
        <taxon>Myceligenerans</taxon>
    </lineage>
</organism>
<dbReference type="InterPro" id="IPR044946">
    <property type="entry name" value="Restrct_endonuc_typeI_TRD_sf"/>
</dbReference>
<feature type="region of interest" description="Disordered" evidence="4">
    <location>
        <begin position="200"/>
        <end position="219"/>
    </location>
</feature>
<evidence type="ECO:0000259" key="5">
    <source>
        <dbReference type="Pfam" id="PF01420"/>
    </source>
</evidence>
<keyword evidence="7" id="KW-1185">Reference proteome</keyword>
<feature type="domain" description="Type I restriction modification DNA specificity" evidence="5">
    <location>
        <begin position="3"/>
        <end position="167"/>
    </location>
</feature>
<dbReference type="EMBL" id="JAFMPK010000047">
    <property type="protein sequence ID" value="MBO0610685.1"/>
    <property type="molecule type" value="Genomic_DNA"/>
</dbReference>
<dbReference type="Pfam" id="PF01420">
    <property type="entry name" value="Methylase_S"/>
    <property type="match status" value="1"/>
</dbReference>
<protein>
    <submittedName>
        <fullName evidence="6">Restriction endonuclease subunit S</fullName>
    </submittedName>
</protein>
<keyword evidence="2" id="KW-0680">Restriction system</keyword>
<dbReference type="InterPro" id="IPR052021">
    <property type="entry name" value="Type-I_RS_S_subunit"/>
</dbReference>
<evidence type="ECO:0000256" key="1">
    <source>
        <dbReference type="ARBA" id="ARBA00010923"/>
    </source>
</evidence>
<dbReference type="Gene3D" id="3.90.220.20">
    <property type="entry name" value="DNA methylase specificity domains"/>
    <property type="match status" value="2"/>
</dbReference>
<dbReference type="GO" id="GO:0004519">
    <property type="term" value="F:endonuclease activity"/>
    <property type="evidence" value="ECO:0007669"/>
    <property type="project" value="UniProtKB-KW"/>
</dbReference>
<keyword evidence="3" id="KW-0238">DNA-binding</keyword>
<evidence type="ECO:0000256" key="3">
    <source>
        <dbReference type="ARBA" id="ARBA00023125"/>
    </source>
</evidence>
<dbReference type="PANTHER" id="PTHR30408:SF12">
    <property type="entry name" value="TYPE I RESTRICTION ENZYME MJAVIII SPECIFICITY SUBUNIT"/>
    <property type="match status" value="1"/>
</dbReference>
<proteinExistence type="inferred from homology"/>
<dbReference type="PANTHER" id="PTHR30408">
    <property type="entry name" value="TYPE-1 RESTRICTION ENZYME ECOKI SPECIFICITY PROTEIN"/>
    <property type="match status" value="1"/>
</dbReference>
<evidence type="ECO:0000256" key="2">
    <source>
        <dbReference type="ARBA" id="ARBA00022747"/>
    </source>
</evidence>
<dbReference type="RefSeq" id="WP_207276594.1">
    <property type="nucleotide sequence ID" value="NZ_JAFMPK010000047.1"/>
</dbReference>